<protein>
    <recommendedName>
        <fullName evidence="6 7">Large ribosomal subunit protein uL3</fullName>
    </recommendedName>
</protein>
<comment type="caution">
    <text evidence="9">The sequence shown here is derived from an EMBL/GenBank/DDBJ whole genome shotgun (WGS) entry which is preliminary data.</text>
</comment>
<dbReference type="GO" id="GO:0019843">
    <property type="term" value="F:rRNA binding"/>
    <property type="evidence" value="ECO:0007669"/>
    <property type="project" value="UniProtKB-UniRule"/>
</dbReference>
<accession>A0A1G1VDE2</accession>
<keyword evidence="5 7" id="KW-0687">Ribonucleoprotein</keyword>
<dbReference type="FunFam" id="2.40.30.10:FF:000004">
    <property type="entry name" value="50S ribosomal protein L3"/>
    <property type="match status" value="1"/>
</dbReference>
<dbReference type="GO" id="GO:0022625">
    <property type="term" value="C:cytosolic large ribosomal subunit"/>
    <property type="evidence" value="ECO:0007669"/>
    <property type="project" value="TreeGrafter"/>
</dbReference>
<comment type="function">
    <text evidence="7">One of the primary rRNA binding proteins, it binds directly near the 3'-end of the 23S rRNA, where it nucleates assembly of the 50S subunit.</text>
</comment>
<dbReference type="EMBL" id="MHCC01000017">
    <property type="protein sequence ID" value="OGY13276.1"/>
    <property type="molecule type" value="Genomic_DNA"/>
</dbReference>
<comment type="similarity">
    <text evidence="1 7">Belongs to the universal ribosomal protein uL3 family.</text>
</comment>
<dbReference type="PANTHER" id="PTHR11229">
    <property type="entry name" value="50S RIBOSOMAL PROTEIN L3"/>
    <property type="match status" value="1"/>
</dbReference>
<dbReference type="PANTHER" id="PTHR11229:SF16">
    <property type="entry name" value="LARGE RIBOSOMAL SUBUNIT PROTEIN UL3C"/>
    <property type="match status" value="1"/>
</dbReference>
<proteinExistence type="inferred from homology"/>
<dbReference type="HAMAP" id="MF_01325_B">
    <property type="entry name" value="Ribosomal_uL3_B"/>
    <property type="match status" value="1"/>
</dbReference>
<evidence type="ECO:0000256" key="1">
    <source>
        <dbReference type="ARBA" id="ARBA00006540"/>
    </source>
</evidence>
<dbReference type="Pfam" id="PF00297">
    <property type="entry name" value="Ribosomal_L3"/>
    <property type="match status" value="1"/>
</dbReference>
<comment type="subunit">
    <text evidence="7">Part of the 50S ribosomal subunit. Forms a cluster with proteins L14 and L19.</text>
</comment>
<reference evidence="9 10" key="1">
    <citation type="journal article" date="2016" name="Nat. Commun.">
        <title>Thousands of microbial genomes shed light on interconnected biogeochemical processes in an aquifer system.</title>
        <authorList>
            <person name="Anantharaman K."/>
            <person name="Brown C.T."/>
            <person name="Hug L.A."/>
            <person name="Sharon I."/>
            <person name="Castelle C.J."/>
            <person name="Probst A.J."/>
            <person name="Thomas B.C."/>
            <person name="Singh A."/>
            <person name="Wilkins M.J."/>
            <person name="Karaoz U."/>
            <person name="Brodie E.L."/>
            <person name="Williams K.H."/>
            <person name="Hubbard S.S."/>
            <person name="Banfield J.F."/>
        </authorList>
    </citation>
    <scope>NUCLEOTIDE SEQUENCE [LARGE SCALE GENOMIC DNA]</scope>
</reference>
<keyword evidence="4 7" id="KW-0689">Ribosomal protein</keyword>
<organism evidence="9 10">
    <name type="scientific">Candidatus Blackburnbacteria bacterium RIFCSPLOWO2_01_FULL_40_20</name>
    <dbReference type="NCBI Taxonomy" id="1797519"/>
    <lineage>
        <taxon>Bacteria</taxon>
        <taxon>Candidatus Blackburniibacteriota</taxon>
    </lineage>
</organism>
<dbReference type="AlphaFoldDB" id="A0A1G1VDE2"/>
<dbReference type="GO" id="GO:0006412">
    <property type="term" value="P:translation"/>
    <property type="evidence" value="ECO:0007669"/>
    <property type="project" value="UniProtKB-UniRule"/>
</dbReference>
<sequence length="232" mass="25145">MITGLLGTKSKMSQTFTRSGQRVAVSVVKVEPNMVTFIKTQDRDGYRAVQLGIGSKKIKNTKKPVLGHLKKAAKDLKKASKYLREIKIKDTDTEMKIGELIKASDVVRPGDLVKVTGVSKGKGFAGGVKRWGFAGGPKTHGQSDRLRAPGSIGQGTTPGRVYKGKKMAGRMGGEQVSVKNLTVLKVEENGDIWLSGPVPGFQSGLLQITKIGEDKKFVELYEKDTETEIKEG</sequence>
<keyword evidence="2 7" id="KW-0699">rRNA-binding</keyword>
<dbReference type="InterPro" id="IPR000597">
    <property type="entry name" value="Ribosomal_uL3"/>
</dbReference>
<evidence type="ECO:0000256" key="8">
    <source>
        <dbReference type="SAM" id="MobiDB-lite"/>
    </source>
</evidence>
<dbReference type="SUPFAM" id="SSF50447">
    <property type="entry name" value="Translation proteins"/>
    <property type="match status" value="1"/>
</dbReference>
<name>A0A1G1VDE2_9BACT</name>
<dbReference type="GO" id="GO:0003735">
    <property type="term" value="F:structural constituent of ribosome"/>
    <property type="evidence" value="ECO:0007669"/>
    <property type="project" value="UniProtKB-UniRule"/>
</dbReference>
<keyword evidence="3 7" id="KW-0694">RNA-binding</keyword>
<dbReference type="InterPro" id="IPR019927">
    <property type="entry name" value="Ribosomal_uL3_bac/org-type"/>
</dbReference>
<dbReference type="NCBIfam" id="TIGR03625">
    <property type="entry name" value="L3_bact"/>
    <property type="match status" value="1"/>
</dbReference>
<evidence type="ECO:0000313" key="9">
    <source>
        <dbReference type="EMBL" id="OGY13276.1"/>
    </source>
</evidence>
<evidence type="ECO:0000313" key="10">
    <source>
        <dbReference type="Proteomes" id="UP000178659"/>
    </source>
</evidence>
<evidence type="ECO:0000256" key="4">
    <source>
        <dbReference type="ARBA" id="ARBA00022980"/>
    </source>
</evidence>
<evidence type="ECO:0000256" key="7">
    <source>
        <dbReference type="HAMAP-Rule" id="MF_01325"/>
    </source>
</evidence>
<evidence type="ECO:0000256" key="3">
    <source>
        <dbReference type="ARBA" id="ARBA00022884"/>
    </source>
</evidence>
<feature type="region of interest" description="Disordered" evidence="8">
    <location>
        <begin position="135"/>
        <end position="159"/>
    </location>
</feature>
<evidence type="ECO:0000256" key="5">
    <source>
        <dbReference type="ARBA" id="ARBA00023274"/>
    </source>
</evidence>
<evidence type="ECO:0000256" key="2">
    <source>
        <dbReference type="ARBA" id="ARBA00022730"/>
    </source>
</evidence>
<dbReference type="Proteomes" id="UP000178659">
    <property type="component" value="Unassembled WGS sequence"/>
</dbReference>
<gene>
    <name evidence="7" type="primary">rplC</name>
    <name evidence="9" type="ORF">A3A77_02495</name>
</gene>
<dbReference type="InterPro" id="IPR009000">
    <property type="entry name" value="Transl_B-barrel_sf"/>
</dbReference>
<dbReference type="Gene3D" id="2.40.30.10">
    <property type="entry name" value="Translation factors"/>
    <property type="match status" value="1"/>
</dbReference>
<evidence type="ECO:0000256" key="6">
    <source>
        <dbReference type="ARBA" id="ARBA00035243"/>
    </source>
</evidence>
<dbReference type="Gene3D" id="3.30.160.810">
    <property type="match status" value="1"/>
</dbReference>